<comment type="subcellular location">
    <subcellularLocation>
        <location evidence="2">Cell membrane</location>
        <topology evidence="2">Multi-pass membrane protein</topology>
    </subcellularLocation>
</comment>
<evidence type="ECO:0000256" key="9">
    <source>
        <dbReference type="ARBA" id="ARBA00022777"/>
    </source>
</evidence>
<dbReference type="SMART" id="SM00387">
    <property type="entry name" value="HATPase_c"/>
    <property type="match status" value="1"/>
</dbReference>
<feature type="transmembrane region" description="Helical" evidence="14">
    <location>
        <begin position="195"/>
        <end position="214"/>
    </location>
</feature>
<evidence type="ECO:0000256" key="13">
    <source>
        <dbReference type="ARBA" id="ARBA00023136"/>
    </source>
</evidence>
<gene>
    <name evidence="16" type="ORF">GO485_10945</name>
    <name evidence="17" type="ORF">IP92_01791</name>
</gene>
<dbReference type="GO" id="GO:0005524">
    <property type="term" value="F:ATP binding"/>
    <property type="evidence" value="ECO:0007669"/>
    <property type="project" value="UniProtKB-KW"/>
</dbReference>
<dbReference type="GO" id="GO:0007234">
    <property type="term" value="P:osmosensory signaling via phosphorelay pathway"/>
    <property type="evidence" value="ECO:0007669"/>
    <property type="project" value="TreeGrafter"/>
</dbReference>
<dbReference type="Gene3D" id="3.30.565.10">
    <property type="entry name" value="Histidine kinase-like ATPase, C-terminal domain"/>
    <property type="match status" value="1"/>
</dbReference>
<evidence type="ECO:0000313" key="18">
    <source>
        <dbReference type="Proteomes" id="UP000315112"/>
    </source>
</evidence>
<dbReference type="Pfam" id="PF02518">
    <property type="entry name" value="HATPase_c"/>
    <property type="match status" value="1"/>
</dbReference>
<dbReference type="AlphaFoldDB" id="A0A562PVB7"/>
<dbReference type="Proteomes" id="UP000315112">
    <property type="component" value="Unassembled WGS sequence"/>
</dbReference>
<dbReference type="InterPro" id="IPR036097">
    <property type="entry name" value="HisK_dim/P_sf"/>
</dbReference>
<evidence type="ECO:0000256" key="14">
    <source>
        <dbReference type="SAM" id="Phobius"/>
    </source>
</evidence>
<keyword evidence="8" id="KW-0547">Nucleotide-binding</keyword>
<feature type="domain" description="Histidine kinase" evidence="15">
    <location>
        <begin position="310"/>
        <end position="525"/>
    </location>
</feature>
<dbReference type="SMART" id="SM00388">
    <property type="entry name" value="HisKA"/>
    <property type="match status" value="1"/>
</dbReference>
<dbReference type="EMBL" id="CP046904">
    <property type="protein sequence ID" value="QGZ43051.1"/>
    <property type="molecule type" value="Genomic_DNA"/>
</dbReference>
<dbReference type="InterPro" id="IPR005467">
    <property type="entry name" value="His_kinase_dom"/>
</dbReference>
<dbReference type="PANTHER" id="PTHR42878">
    <property type="entry name" value="TWO-COMPONENT HISTIDINE KINASE"/>
    <property type="match status" value="1"/>
</dbReference>
<reference evidence="17" key="2">
    <citation type="submission" date="2019-07" db="EMBL/GenBank/DDBJ databases">
        <authorList>
            <person name="Whitman W."/>
            <person name="Huntemann M."/>
            <person name="Clum A."/>
            <person name="Pillay M."/>
            <person name="Palaniappan K."/>
            <person name="Varghese N."/>
            <person name="Mikhailova N."/>
            <person name="Stamatis D."/>
            <person name="Reddy T."/>
            <person name="Daum C."/>
            <person name="Shapiro N."/>
            <person name="Ivanova N."/>
            <person name="Kyrpides N."/>
            <person name="Woyke T."/>
        </authorList>
    </citation>
    <scope>NUCLEOTIDE SEQUENCE</scope>
    <source>
        <strain evidence="17">CGMCC 1.10685</strain>
    </source>
</reference>
<dbReference type="GO" id="GO:0030295">
    <property type="term" value="F:protein kinase activator activity"/>
    <property type="evidence" value="ECO:0007669"/>
    <property type="project" value="TreeGrafter"/>
</dbReference>
<evidence type="ECO:0000313" key="16">
    <source>
        <dbReference type="EMBL" id="QGZ43051.1"/>
    </source>
</evidence>
<evidence type="ECO:0000256" key="8">
    <source>
        <dbReference type="ARBA" id="ARBA00022741"/>
    </source>
</evidence>
<keyword evidence="19" id="KW-1185">Reference proteome</keyword>
<keyword evidence="4" id="KW-1003">Cell membrane</keyword>
<dbReference type="PANTHER" id="PTHR42878:SF7">
    <property type="entry name" value="SENSOR HISTIDINE KINASE GLRK"/>
    <property type="match status" value="1"/>
</dbReference>
<dbReference type="Gene3D" id="1.10.287.130">
    <property type="match status" value="1"/>
</dbReference>
<dbReference type="EMBL" id="VLKW01000003">
    <property type="protein sequence ID" value="TWI48402.1"/>
    <property type="molecule type" value="Genomic_DNA"/>
</dbReference>
<dbReference type="InterPro" id="IPR003594">
    <property type="entry name" value="HATPase_dom"/>
</dbReference>
<accession>A0A562PVB7</accession>
<dbReference type="GO" id="GO:0000156">
    <property type="term" value="F:phosphorelay response regulator activity"/>
    <property type="evidence" value="ECO:0007669"/>
    <property type="project" value="TreeGrafter"/>
</dbReference>
<evidence type="ECO:0000256" key="4">
    <source>
        <dbReference type="ARBA" id="ARBA00022475"/>
    </source>
</evidence>
<reference evidence="17 18" key="1">
    <citation type="journal article" date="2015" name="Stand. Genomic Sci.">
        <title>Genomic Encyclopedia of Bacterial and Archaeal Type Strains, Phase III: the genomes of soil and plant-associated and newly described type strains.</title>
        <authorList>
            <person name="Whitman W.B."/>
            <person name="Woyke T."/>
            <person name="Klenk H.P."/>
            <person name="Zhou Y."/>
            <person name="Lilburn T.G."/>
            <person name="Beck B.J."/>
            <person name="De Vos P."/>
            <person name="Vandamme P."/>
            <person name="Eisen J.A."/>
            <person name="Garrity G."/>
            <person name="Hugenholtz P."/>
            <person name="Kyrpides N.C."/>
        </authorList>
    </citation>
    <scope>NUCLEOTIDE SEQUENCE [LARGE SCALE GENOMIC DNA]</scope>
    <source>
        <strain evidence="17 18">CGMCC 1.10685</strain>
    </source>
</reference>
<dbReference type="GO" id="GO:0005886">
    <property type="term" value="C:plasma membrane"/>
    <property type="evidence" value="ECO:0007669"/>
    <property type="project" value="UniProtKB-SubCell"/>
</dbReference>
<keyword evidence="7 14" id="KW-0812">Transmembrane</keyword>
<feature type="transmembrane region" description="Helical" evidence="14">
    <location>
        <begin position="78"/>
        <end position="98"/>
    </location>
</feature>
<name>A0A562PVB7_9BURK</name>
<dbReference type="SUPFAM" id="SSF47384">
    <property type="entry name" value="Homodimeric domain of signal transducing histidine kinase"/>
    <property type="match status" value="1"/>
</dbReference>
<feature type="transmembrane region" description="Helical" evidence="14">
    <location>
        <begin position="153"/>
        <end position="175"/>
    </location>
</feature>
<dbReference type="InterPro" id="IPR007895">
    <property type="entry name" value="MASE1"/>
</dbReference>
<dbReference type="InterPro" id="IPR003661">
    <property type="entry name" value="HisK_dim/P_dom"/>
</dbReference>
<feature type="transmembrane region" description="Helical" evidence="14">
    <location>
        <begin position="235"/>
        <end position="253"/>
    </location>
</feature>
<keyword evidence="9" id="KW-0418">Kinase</keyword>
<dbReference type="EC" id="2.7.13.3" evidence="3"/>
<dbReference type="SUPFAM" id="SSF55874">
    <property type="entry name" value="ATPase domain of HSP90 chaperone/DNA topoisomerase II/histidine kinase"/>
    <property type="match status" value="1"/>
</dbReference>
<evidence type="ECO:0000256" key="3">
    <source>
        <dbReference type="ARBA" id="ARBA00012438"/>
    </source>
</evidence>
<dbReference type="Proteomes" id="UP000437862">
    <property type="component" value="Chromosome"/>
</dbReference>
<evidence type="ECO:0000256" key="12">
    <source>
        <dbReference type="ARBA" id="ARBA00023012"/>
    </source>
</evidence>
<evidence type="ECO:0000256" key="5">
    <source>
        <dbReference type="ARBA" id="ARBA00022553"/>
    </source>
</evidence>
<evidence type="ECO:0000256" key="2">
    <source>
        <dbReference type="ARBA" id="ARBA00004651"/>
    </source>
</evidence>
<protein>
    <recommendedName>
        <fullName evidence="3">histidine kinase</fullName>
        <ecNumber evidence="3">2.7.13.3</ecNumber>
    </recommendedName>
</protein>
<keyword evidence="10" id="KW-0067">ATP-binding</keyword>
<keyword evidence="6" id="KW-0808">Transferase</keyword>
<dbReference type="Pfam" id="PF05231">
    <property type="entry name" value="MASE1"/>
    <property type="match status" value="1"/>
</dbReference>
<feature type="transmembrane region" description="Helical" evidence="14">
    <location>
        <begin position="42"/>
        <end position="66"/>
    </location>
</feature>
<evidence type="ECO:0000313" key="17">
    <source>
        <dbReference type="EMBL" id="TWI48402.1"/>
    </source>
</evidence>
<evidence type="ECO:0000256" key="1">
    <source>
        <dbReference type="ARBA" id="ARBA00000085"/>
    </source>
</evidence>
<dbReference type="Pfam" id="PF00512">
    <property type="entry name" value="HisKA"/>
    <property type="match status" value="1"/>
</dbReference>
<evidence type="ECO:0000256" key="7">
    <source>
        <dbReference type="ARBA" id="ARBA00022692"/>
    </source>
</evidence>
<evidence type="ECO:0000259" key="15">
    <source>
        <dbReference type="PROSITE" id="PS50109"/>
    </source>
</evidence>
<keyword evidence="13 14" id="KW-0472">Membrane</keyword>
<comment type="catalytic activity">
    <reaction evidence="1">
        <text>ATP + protein L-histidine = ADP + protein N-phospho-L-histidine.</text>
        <dbReference type="EC" id="2.7.13.3"/>
    </reaction>
</comment>
<evidence type="ECO:0000256" key="10">
    <source>
        <dbReference type="ARBA" id="ARBA00022840"/>
    </source>
</evidence>
<dbReference type="PROSITE" id="PS50109">
    <property type="entry name" value="HIS_KIN"/>
    <property type="match status" value="1"/>
</dbReference>
<sequence>MPAARDLRSTLPFVAAYLLLDWLTYADPLWGLNITPWNPEPALGLLFWLRRGRAAALPWFVALLLGEWLIRGLPAGPLWTLAGCAWLTLGYGLVGAALRRFVGGGPFGTGTALMRWAAVVAVGCLANAAVYVALLQAAGLVPPAAWAQAAWRFGIGDSVGVLVSMPLLWMVADAAGRRQLAETVWQRPAVRAETAGYLLLALCMLWAVFGMPAGDEFAHFYFLFLPAIWAASRQGVHGAAVIVFALQMAIVALRKWYGPAAMSVAEWQMLDAVLALVGFFIGSAVDERRRVADELKQTLRMAAAGDMAAALAHELSQPVTALGAYGRACQHLLEQDDAGERNALLRTALGRMIDESNRAAEVVRRLRDFFRSGATRLERVRADTLVAALVRQFRVPFHEHDVSLVQQVEPDAWLQADRVQIELVLRNLLANALDAVKAQPGGQRKVQVLARRTAPREFCVSVIDSGTGIDAALAARLFEPFATTKAAGMGLGLALSRAIVAAHGGRLWAEAGAQGAFHFTLPADEREEAP</sequence>
<dbReference type="InterPro" id="IPR004358">
    <property type="entry name" value="Sig_transdc_His_kin-like_C"/>
</dbReference>
<dbReference type="InterPro" id="IPR036890">
    <property type="entry name" value="HATPase_C_sf"/>
</dbReference>
<dbReference type="InterPro" id="IPR050351">
    <property type="entry name" value="BphY/WalK/GraS-like"/>
</dbReference>
<proteinExistence type="predicted"/>
<evidence type="ECO:0000256" key="11">
    <source>
        <dbReference type="ARBA" id="ARBA00022989"/>
    </source>
</evidence>
<feature type="transmembrane region" description="Helical" evidence="14">
    <location>
        <begin position="118"/>
        <end position="141"/>
    </location>
</feature>
<reference evidence="16 19" key="3">
    <citation type="submission" date="2019-12" db="EMBL/GenBank/DDBJ databases">
        <title>Draft Genome Sequences of Six Type Strains of the Genus Massilia.</title>
        <authorList>
            <person name="Miess H."/>
            <person name="Frediansyah A."/>
            <person name="Goeker M."/>
            <person name="Gross H."/>
        </authorList>
    </citation>
    <scope>NUCLEOTIDE SEQUENCE [LARGE SCALE GENOMIC DNA]</scope>
    <source>
        <strain evidence="16 19">DSM 26639</strain>
    </source>
</reference>
<keyword evidence="12" id="KW-0902">Two-component regulatory system</keyword>
<organism evidence="17 18">
    <name type="scientific">Pseudoduganella flava</name>
    <dbReference type="NCBI Taxonomy" id="871742"/>
    <lineage>
        <taxon>Bacteria</taxon>
        <taxon>Pseudomonadati</taxon>
        <taxon>Pseudomonadota</taxon>
        <taxon>Betaproteobacteria</taxon>
        <taxon>Burkholderiales</taxon>
        <taxon>Oxalobacteraceae</taxon>
        <taxon>Telluria group</taxon>
        <taxon>Pseudoduganella</taxon>
    </lineage>
</organism>
<dbReference type="OrthoDB" id="8872837at2"/>
<dbReference type="PRINTS" id="PR00344">
    <property type="entry name" value="BCTRLSENSOR"/>
</dbReference>
<evidence type="ECO:0000256" key="6">
    <source>
        <dbReference type="ARBA" id="ARBA00022679"/>
    </source>
</evidence>
<evidence type="ECO:0000313" key="19">
    <source>
        <dbReference type="Proteomes" id="UP000437862"/>
    </source>
</evidence>
<keyword evidence="5" id="KW-0597">Phosphoprotein</keyword>
<keyword evidence="11 14" id="KW-1133">Transmembrane helix</keyword>
<dbReference type="GO" id="GO:0000155">
    <property type="term" value="F:phosphorelay sensor kinase activity"/>
    <property type="evidence" value="ECO:0007669"/>
    <property type="project" value="InterPro"/>
</dbReference>